<organism evidence="2 3">
    <name type="scientific">Marchantia polymorpha</name>
    <name type="common">Common liverwort</name>
    <name type="synonym">Marchantia aquatica</name>
    <dbReference type="NCBI Taxonomy" id="3197"/>
    <lineage>
        <taxon>Eukaryota</taxon>
        <taxon>Viridiplantae</taxon>
        <taxon>Streptophyta</taxon>
        <taxon>Embryophyta</taxon>
        <taxon>Marchantiophyta</taxon>
        <taxon>Marchantiopsida</taxon>
        <taxon>Marchantiidae</taxon>
        <taxon>Marchantiales</taxon>
        <taxon>Marchantiaceae</taxon>
        <taxon>Marchantia</taxon>
    </lineage>
</organism>
<feature type="region of interest" description="Disordered" evidence="1">
    <location>
        <begin position="65"/>
        <end position="99"/>
    </location>
</feature>
<dbReference type="Proteomes" id="UP000244005">
    <property type="component" value="Unassembled WGS sequence"/>
</dbReference>
<evidence type="ECO:0000313" key="2">
    <source>
        <dbReference type="EMBL" id="PTQ37861.1"/>
    </source>
</evidence>
<protein>
    <submittedName>
        <fullName evidence="2">Uncharacterized protein</fullName>
    </submittedName>
</protein>
<proteinExistence type="predicted"/>
<evidence type="ECO:0000256" key="1">
    <source>
        <dbReference type="SAM" id="MobiDB-lite"/>
    </source>
</evidence>
<dbReference type="EMBL" id="KZ772727">
    <property type="protein sequence ID" value="PTQ37861.1"/>
    <property type="molecule type" value="Genomic_DNA"/>
</dbReference>
<keyword evidence="3" id="KW-1185">Reference proteome</keyword>
<dbReference type="AlphaFoldDB" id="A0A2R6WVI0"/>
<reference evidence="3" key="1">
    <citation type="journal article" date="2017" name="Cell">
        <title>Insights into land plant evolution garnered from the Marchantia polymorpha genome.</title>
        <authorList>
            <person name="Bowman J.L."/>
            <person name="Kohchi T."/>
            <person name="Yamato K.T."/>
            <person name="Jenkins J."/>
            <person name="Shu S."/>
            <person name="Ishizaki K."/>
            <person name="Yamaoka S."/>
            <person name="Nishihama R."/>
            <person name="Nakamura Y."/>
            <person name="Berger F."/>
            <person name="Adam C."/>
            <person name="Aki S.S."/>
            <person name="Althoff F."/>
            <person name="Araki T."/>
            <person name="Arteaga-Vazquez M.A."/>
            <person name="Balasubrmanian S."/>
            <person name="Barry K."/>
            <person name="Bauer D."/>
            <person name="Boehm C.R."/>
            <person name="Briginshaw L."/>
            <person name="Caballero-Perez J."/>
            <person name="Catarino B."/>
            <person name="Chen F."/>
            <person name="Chiyoda S."/>
            <person name="Chovatia M."/>
            <person name="Davies K.M."/>
            <person name="Delmans M."/>
            <person name="Demura T."/>
            <person name="Dierschke T."/>
            <person name="Dolan L."/>
            <person name="Dorantes-Acosta A.E."/>
            <person name="Eklund D.M."/>
            <person name="Florent S.N."/>
            <person name="Flores-Sandoval E."/>
            <person name="Fujiyama A."/>
            <person name="Fukuzawa H."/>
            <person name="Galik B."/>
            <person name="Grimanelli D."/>
            <person name="Grimwood J."/>
            <person name="Grossniklaus U."/>
            <person name="Hamada T."/>
            <person name="Haseloff J."/>
            <person name="Hetherington A.J."/>
            <person name="Higo A."/>
            <person name="Hirakawa Y."/>
            <person name="Hundley H.N."/>
            <person name="Ikeda Y."/>
            <person name="Inoue K."/>
            <person name="Inoue S.I."/>
            <person name="Ishida S."/>
            <person name="Jia Q."/>
            <person name="Kakita M."/>
            <person name="Kanazawa T."/>
            <person name="Kawai Y."/>
            <person name="Kawashima T."/>
            <person name="Kennedy M."/>
            <person name="Kinose K."/>
            <person name="Kinoshita T."/>
            <person name="Kohara Y."/>
            <person name="Koide E."/>
            <person name="Komatsu K."/>
            <person name="Kopischke S."/>
            <person name="Kubo M."/>
            <person name="Kyozuka J."/>
            <person name="Lagercrantz U."/>
            <person name="Lin S.S."/>
            <person name="Lindquist E."/>
            <person name="Lipzen A.M."/>
            <person name="Lu C.W."/>
            <person name="De Luna E."/>
            <person name="Martienssen R.A."/>
            <person name="Minamino N."/>
            <person name="Mizutani M."/>
            <person name="Mizutani M."/>
            <person name="Mochizuki N."/>
            <person name="Monte I."/>
            <person name="Mosher R."/>
            <person name="Nagasaki H."/>
            <person name="Nakagami H."/>
            <person name="Naramoto S."/>
            <person name="Nishitani K."/>
            <person name="Ohtani M."/>
            <person name="Okamoto T."/>
            <person name="Okumura M."/>
            <person name="Phillips J."/>
            <person name="Pollak B."/>
            <person name="Reinders A."/>
            <person name="Rovekamp M."/>
            <person name="Sano R."/>
            <person name="Sawa S."/>
            <person name="Schmid M.W."/>
            <person name="Shirakawa M."/>
            <person name="Solano R."/>
            <person name="Spunde A."/>
            <person name="Suetsugu N."/>
            <person name="Sugano S."/>
            <person name="Sugiyama A."/>
            <person name="Sun R."/>
            <person name="Suzuki Y."/>
            <person name="Takenaka M."/>
            <person name="Takezawa D."/>
            <person name="Tomogane H."/>
            <person name="Tsuzuki M."/>
            <person name="Ueda T."/>
            <person name="Umeda M."/>
            <person name="Ward J.M."/>
            <person name="Watanabe Y."/>
            <person name="Yazaki K."/>
            <person name="Yokoyama R."/>
            <person name="Yoshitake Y."/>
            <person name="Yotsui I."/>
            <person name="Zachgo S."/>
            <person name="Schmutz J."/>
        </authorList>
    </citation>
    <scope>NUCLEOTIDE SEQUENCE [LARGE SCALE GENOMIC DNA]</scope>
    <source>
        <strain evidence="3">Tak-1</strain>
    </source>
</reference>
<gene>
    <name evidence="2" type="ORF">MARPO_0055s0111</name>
</gene>
<dbReference type="Gramene" id="Mp2g19410.1">
    <property type="protein sequence ID" value="Mp2g19410.1.cds"/>
    <property type="gene ID" value="Mp2g19410"/>
</dbReference>
<name>A0A2R6WVI0_MARPO</name>
<sequence length="115" mass="12451">MSYRCLKIMTFRVLGQNDRDVDLAMQILDLLAGAGPRYPSICPTSSSTGREWALETYRGRSIFESRSRSGLGKSKSETPESRPGACTRTPLGQTGAVALPPLQSSARSRLVSTVS</sequence>
<accession>A0A2R6WVI0</accession>
<evidence type="ECO:0000313" key="3">
    <source>
        <dbReference type="Proteomes" id="UP000244005"/>
    </source>
</evidence>